<protein>
    <recommendedName>
        <fullName evidence="2">CARDB domain-containing protein</fullName>
    </recommendedName>
</protein>
<proteinExistence type="predicted"/>
<dbReference type="EMBL" id="BMKK01000023">
    <property type="protein sequence ID" value="GGD83315.1"/>
    <property type="molecule type" value="Genomic_DNA"/>
</dbReference>
<feature type="domain" description="CARDB" evidence="2">
    <location>
        <begin position="2317"/>
        <end position="2440"/>
    </location>
</feature>
<evidence type="ECO:0000256" key="1">
    <source>
        <dbReference type="SAM" id="MobiDB-lite"/>
    </source>
</evidence>
<gene>
    <name evidence="3" type="ORF">GCM10011514_54210</name>
</gene>
<dbReference type="Pfam" id="PF07705">
    <property type="entry name" value="CARDB"/>
    <property type="match status" value="1"/>
</dbReference>
<reference evidence="3" key="1">
    <citation type="journal article" date="2014" name="Int. J. Syst. Evol. Microbiol.">
        <title>Complete genome sequence of Corynebacterium casei LMG S-19264T (=DSM 44701T), isolated from a smear-ripened cheese.</title>
        <authorList>
            <consortium name="US DOE Joint Genome Institute (JGI-PGF)"/>
            <person name="Walter F."/>
            <person name="Albersmeier A."/>
            <person name="Kalinowski J."/>
            <person name="Ruckert C."/>
        </authorList>
    </citation>
    <scope>NUCLEOTIDE SEQUENCE</scope>
    <source>
        <strain evidence="3">CGMCC 1.15958</strain>
    </source>
</reference>
<dbReference type="InterPro" id="IPR013783">
    <property type="entry name" value="Ig-like_fold"/>
</dbReference>
<comment type="caution">
    <text evidence="3">The sequence shown here is derived from an EMBL/GenBank/DDBJ whole genome shotgun (WGS) entry which is preliminary data.</text>
</comment>
<feature type="compositionally biased region" description="Low complexity" evidence="1">
    <location>
        <begin position="259"/>
        <end position="270"/>
    </location>
</feature>
<evidence type="ECO:0000313" key="4">
    <source>
        <dbReference type="Proteomes" id="UP000609064"/>
    </source>
</evidence>
<name>A0A916ZA78_9BACT</name>
<dbReference type="InterPro" id="IPR017868">
    <property type="entry name" value="Filamin/ABP280_repeat-like"/>
</dbReference>
<sequence>MQYKLTLESDGTYKVWMKSITAYTSTNARIGTAQVTLVVPTGTGQNQFTVSNLSGNNSMSWSTSAQTRLNNPSVSGTPTNSDYIVFGFTQPGNVLFDIAANQDILLFSFKNSNNCIGPVALWTSSDPLQVPNNENFNVGNQITIFGAGFGNKWNSNYGTSPVACNAPPTNPDLVVTITPPASLTQNSPAVFNVNVSNIGTGPSSGTTTVTTPIPAGMTYTGSAGTGWTCSQVSSDVVCTNPNSIPASGSSPFSITLTPTQTGTGSISSTVSGGGDATPSTSSPANYSVGVPLTPNLIVTVTPPATLTQNSPAVFNINVSNVGTAASSGTTTVTTPIPSGMTYTSASGTGWTCSLVSSDVVCTNPNSIAVAGNSPYSLTFTPTQTGTGSLSSTVSGGGDSTPSTSTPVNYTVNAPLAPDLVVSMTPPAIITQNTPAVFNVNVSNIGTAPSTGTTTVTTPIPAGLTYVSSSGTGWTCSQVSSNVVCTNPNSIAVAGSSPYSLTFTPTQTGTSSISSTVSGGGDVTPSTSTPVNYTVNATTPTCLVEYKITTEADGSYKVWMRPNTTFTGTAATIGTAQVTVVFPLPSGGVTPTITNLTSFNSMGWSTNTSQQVSQPNYFYAVFSFSQAASSTVFDLNAGVEIPLFTFKNTGTCYGPLNLWATTDAFQVPNALNFNVGNQISINGAGPGNKWCGNYGSAAACPAVASPNVTVSVTGPTSTTVGTPVTLNVNLTNTGTGPTTSQLTVTTPIPAGTTFTGSTGTGWTCTQVSSNVVCTNPNTLAANGGTSTLGLTFTPTQTGTINITPTVNGGGLTNPVTATPYPITVNPSAVNPILGLTLTAPSTGTQNVPYNYSATIANTGTGPTVGTTTFTLALPTGVNYVSVTGTGWTCVPQTTFVTCTNPNPIANGSSSSLSISVNPTITGTMSAFGYTTGGGANTSFSSLVNTVISPVNIGQPNIVVSSVSNPATATTNVPFTQSVVIGNIGTVPATGPLTYTTTFPTGVNFSSVNSGWTCTQTGQALTCTNPISLSNGASVPLDIQYVATQPLVFTPTGVLSGNGISGGNANVAGTPITITNSGSQPCTAGDCGIGVRYGVKLGADGKTYTVYMKSANTFTGGAARIGTAQVTLKVPHGTGGNRFLPSNISSFTATGSMNWTTNTSSRVDAPSIDPNNDYIFFGFSQASSPALFDIVANVEYPLFSFQNLNTCSGTVGLWETTDPFQAGFQSLNPGNQMTILGNGTANAWKCNYTCALPCTLPADLTVSAAQPVPGLSVGQTSSINVTVTNLSNTTSGQITLTVTLPTGVSTPSNSFSVSGWSCTTVGQTVTCTHPNTSGLTQNSSISVGIPVVPASTVAGQILTFNFVVALAGTESSTSNNTATLITAAAVTAPNLSINMPAFTLYAGQASNVVVNVVNSGSVNATGALTSTITLPGGATAPATFSSGAWSCTTLGQVITCTNPNSSGLAPSASSTITIPVTTPANATNGQIVTIVANVTAISGESNLNDNSTTGTGQLISEPNLKLVKTATPLALQGTPFDFTFTVSNVGGSNSSGTITVKDTLRNGLKFVTSSSSNWTCAKLGVDAQNNDIVQCTTTATHLANGGNFSMFTVRVNPTLAVTASNIAYISGGGASSTVAKPSAPCNTCANGITGVFVQPSPDATVTISQPSPVLIAGQASTIVITVNNIGGTAITTALTTSIVLPVGITMPTTFTSGSWTCTTSGQTVTCTNPNTSGIPVGGNILLNLIVTPQTILVGTTPTITVNVLPFSGESNTTNNSATLVIISPVGAPLVPDLTISLNQPQSNLVVGQNSTMNVVVSNLGLGAATGQLTVTMSIPNGVTASSGTSNGWTLTVNGGILTANHPNTTGLASGGTTNFAVTLTPSSTIINTQPTFVGIVSTVANESNAFNNTAVLSTSMSVTTTGVPNLTIYAVLNNNFVAGQISTFNVYVVNTGVVSATGTLTTTITLPSGFSAPSSFSSNGWTGTTNGQTVTLTHPNTTGFAPANILNIQVPVIPATVLVGNVPSMFVFNIGQVPNEIATVDNVFYFISSNPVLGNSVPNITVNINAIIPSLTVGQTSNLTINYINTGTIIQTGTLVTNIVLPSGVSVPSSFTSNGWTCNLIGQTLNCTNPNTGGLQPNSILNIILPMTPNAGTAGTTPGPINIYINGGTVPYIYTFTSPIASAPAPNITVNVGTILAPIAAGQTNYIPVFISNVGSLSATGQLTINVTLPAGISAPTSFSQGGWTCTMSGQTMTCTHPNTTGLAAGGTNIFLLPIIPSTTLIGTTPSITINVNQVVGEIITNNNTFIYVINPAIVGSSAPDLTVQVSQPSPALTAGQSSTITVTVQNIGSATANGQLTASFTLPANFSIATSSFTSGAWTCNVAGQVVTCTNPNTSGLVSGGTSAFTVQLMPSNSAVGSLLNLVVNVNTIVGELNVINNFYTLNVSVPVIVNPNTIPNLNLVLSYNQSLTYYQNTPFTLNYLAYNSSLLASTTGTITVRDTLRYGLKFVSGTGLGWTINKVGVDAQGNDIIVATYSGVLSSNASASYSLTVNPTLTGTIYHQAYISGGGMTLTIKGSAPCIGCSISPTGPIIINQQLNFNVAVKAILQGPYVASAGMMHDSLRVKNLIPLSNPYSLLAGFTQVGSGTETTTSTILSVGGTNAIVDWVLIELRSAANPSLIVATKAGLIQRDGDVVSPADGTSPLQFTGIPVGSYYVSIRHRNHLGAMSANPVTLGTTTATVDLTNSAQPAYKLTGVTSSNYPQFVSGSKAMLWAGNAAFNNQVIFQGPNNDVDMIFFTIISDPLNTQVISNFIYKGYSQSDVNMDGKTVFQGPDNEVDIIFFNVLMHSENPGFLANYIIWQQIP</sequence>
<keyword evidence="4" id="KW-1185">Reference proteome</keyword>
<dbReference type="InterPro" id="IPR011635">
    <property type="entry name" value="CARDB"/>
</dbReference>
<dbReference type="Gene3D" id="2.60.40.10">
    <property type="entry name" value="Immunoglobulins"/>
    <property type="match status" value="4"/>
</dbReference>
<evidence type="ECO:0000313" key="3">
    <source>
        <dbReference type="EMBL" id="GGD83315.1"/>
    </source>
</evidence>
<feature type="region of interest" description="Disordered" evidence="1">
    <location>
        <begin position="384"/>
        <end position="406"/>
    </location>
</feature>
<dbReference type="PROSITE" id="PS50194">
    <property type="entry name" value="FILAMIN_REPEAT"/>
    <property type="match status" value="4"/>
</dbReference>
<feature type="region of interest" description="Disordered" evidence="1">
    <location>
        <begin position="259"/>
        <end position="282"/>
    </location>
</feature>
<evidence type="ECO:0000259" key="2">
    <source>
        <dbReference type="Pfam" id="PF07705"/>
    </source>
</evidence>
<organism evidence="3 4">
    <name type="scientific">Emticicia aquatilis</name>
    <dbReference type="NCBI Taxonomy" id="1537369"/>
    <lineage>
        <taxon>Bacteria</taxon>
        <taxon>Pseudomonadati</taxon>
        <taxon>Bacteroidota</taxon>
        <taxon>Cytophagia</taxon>
        <taxon>Cytophagales</taxon>
        <taxon>Leadbetterellaceae</taxon>
        <taxon>Emticicia</taxon>
    </lineage>
</organism>
<accession>A0A916ZA78</accession>
<dbReference type="Proteomes" id="UP000609064">
    <property type="component" value="Unassembled WGS sequence"/>
</dbReference>
<reference evidence="3" key="2">
    <citation type="submission" date="2020-09" db="EMBL/GenBank/DDBJ databases">
        <authorList>
            <person name="Sun Q."/>
            <person name="Zhou Y."/>
        </authorList>
    </citation>
    <scope>NUCLEOTIDE SEQUENCE</scope>
    <source>
        <strain evidence="3">CGMCC 1.15958</strain>
    </source>
</reference>